<gene>
    <name evidence="1" type="ORF">RMCB_1043</name>
</gene>
<dbReference type="AlphaFoldDB" id="A0A100VVT6"/>
<organism evidence="1 2">
    <name type="scientific">Mycolicibacterium brisbanense</name>
    <dbReference type="NCBI Taxonomy" id="146020"/>
    <lineage>
        <taxon>Bacteria</taxon>
        <taxon>Bacillati</taxon>
        <taxon>Actinomycetota</taxon>
        <taxon>Actinomycetes</taxon>
        <taxon>Mycobacteriales</taxon>
        <taxon>Mycobacteriaceae</taxon>
        <taxon>Mycolicibacterium</taxon>
    </lineage>
</organism>
<protein>
    <submittedName>
        <fullName evidence="1">Related to Sister chromatid cohesion protein 2</fullName>
    </submittedName>
</protein>
<sequence length="97" mass="10709">MIITSVTYLENGERTVTVACSDCGGTHVLPWPYNGSETVESMLPCGMHLTIAVPLWCRNPRRSRTLFVHDATAPHDVVSPDLLNDNAIDDPVSNWTE</sequence>
<dbReference type="Proteomes" id="UP000069620">
    <property type="component" value="Unassembled WGS sequence"/>
</dbReference>
<reference evidence="2" key="1">
    <citation type="journal article" date="2016" name="Genome Announc.">
        <title>Draft Genome Sequences of Five Rapidly Growing Mycobacterium Species, M. thermoresistibile, M. fortuitum subsp. acetamidolyticum, M. canariasense, M. brisbanense, and M. novocastrense.</title>
        <authorList>
            <person name="Katahira K."/>
            <person name="Ogura Y."/>
            <person name="Gotoh Y."/>
            <person name="Hayashi T."/>
        </authorList>
    </citation>
    <scope>NUCLEOTIDE SEQUENCE [LARGE SCALE GENOMIC DNA]</scope>
    <source>
        <strain evidence="2">JCM15654</strain>
    </source>
</reference>
<proteinExistence type="predicted"/>
<keyword evidence="2" id="KW-1185">Reference proteome</keyword>
<evidence type="ECO:0000313" key="1">
    <source>
        <dbReference type="EMBL" id="GAS86947.1"/>
    </source>
</evidence>
<comment type="caution">
    <text evidence="1">The sequence shown here is derived from an EMBL/GenBank/DDBJ whole genome shotgun (WGS) entry which is preliminary data.</text>
</comment>
<evidence type="ECO:0000313" key="2">
    <source>
        <dbReference type="Proteomes" id="UP000069620"/>
    </source>
</evidence>
<dbReference type="STRING" id="146020.RMCB_1043"/>
<dbReference type="EMBL" id="BCSX01000012">
    <property type="protein sequence ID" value="GAS86947.1"/>
    <property type="molecule type" value="Genomic_DNA"/>
</dbReference>
<accession>A0A100VVT6</accession>
<reference evidence="2" key="2">
    <citation type="submission" date="2016-02" db="EMBL/GenBank/DDBJ databases">
        <title>Draft genome sequence of five rapidly growing Mycobacterium species.</title>
        <authorList>
            <person name="Katahira K."/>
            <person name="Gotou Y."/>
            <person name="Iida K."/>
            <person name="Ogura Y."/>
            <person name="Hayashi T."/>
        </authorList>
    </citation>
    <scope>NUCLEOTIDE SEQUENCE [LARGE SCALE GENOMIC DNA]</scope>
    <source>
        <strain evidence="2">JCM15654</strain>
    </source>
</reference>
<name>A0A100VVT6_9MYCO</name>